<dbReference type="WBParaSite" id="Gr19_v10_g7375.t1">
    <property type="protein sequence ID" value="Gr19_v10_g7375.t1"/>
    <property type="gene ID" value="Gr19_v10_g7375"/>
</dbReference>
<name>A0A914I6K5_GLORO</name>
<reference evidence="2" key="1">
    <citation type="submission" date="2022-11" db="UniProtKB">
        <authorList>
            <consortium name="WormBaseParasite"/>
        </authorList>
    </citation>
    <scope>IDENTIFICATION</scope>
</reference>
<sequence>MDWLIVIGLPTSSAAWARNLSVESEKDTLCLSPAVDASNDAFGSSCAVVMFKSIENAKLKKLNPTLTSNYSPLLI</sequence>
<accession>A0A914I6K5</accession>
<proteinExistence type="predicted"/>
<evidence type="ECO:0000313" key="2">
    <source>
        <dbReference type="WBParaSite" id="Gr19_v10_g7375.t1"/>
    </source>
</evidence>
<evidence type="ECO:0000313" key="1">
    <source>
        <dbReference type="Proteomes" id="UP000887572"/>
    </source>
</evidence>
<keyword evidence="1" id="KW-1185">Reference proteome</keyword>
<protein>
    <submittedName>
        <fullName evidence="2">Secreted protein</fullName>
    </submittedName>
</protein>
<dbReference type="Proteomes" id="UP000887572">
    <property type="component" value="Unplaced"/>
</dbReference>
<organism evidence="1 2">
    <name type="scientific">Globodera rostochiensis</name>
    <name type="common">Golden nematode worm</name>
    <name type="synonym">Heterodera rostochiensis</name>
    <dbReference type="NCBI Taxonomy" id="31243"/>
    <lineage>
        <taxon>Eukaryota</taxon>
        <taxon>Metazoa</taxon>
        <taxon>Ecdysozoa</taxon>
        <taxon>Nematoda</taxon>
        <taxon>Chromadorea</taxon>
        <taxon>Rhabditida</taxon>
        <taxon>Tylenchina</taxon>
        <taxon>Tylenchomorpha</taxon>
        <taxon>Tylenchoidea</taxon>
        <taxon>Heteroderidae</taxon>
        <taxon>Heteroderinae</taxon>
        <taxon>Globodera</taxon>
    </lineage>
</organism>
<dbReference type="AlphaFoldDB" id="A0A914I6K5"/>